<evidence type="ECO:0000256" key="1">
    <source>
        <dbReference type="ARBA" id="ARBA00023224"/>
    </source>
</evidence>
<feature type="domain" description="Methyl-accepting transducer" evidence="5">
    <location>
        <begin position="436"/>
        <end position="670"/>
    </location>
</feature>
<dbReference type="SUPFAM" id="SSF58104">
    <property type="entry name" value="Methyl-accepting chemotaxis protein (MCP) signaling domain"/>
    <property type="match status" value="1"/>
</dbReference>
<keyword evidence="4" id="KW-1133">Transmembrane helix</keyword>
<gene>
    <name evidence="6" type="ORF">CFH80_09800</name>
</gene>
<sequence>MLSLKDKGTIWSKWTRNKGMLSAVETAFEGIAQTRKRLMIEWANEIWREVENTAILLDQEAGDPLGILKEQEKLSETILEYFILNSAKTMLFSSMQRPLKEYRYDATAFCEAVDYVQLASSQLLFGPYVDEDTLLFHPKASTFHDCVTLAFMKHVTCQNEKCLLVARVSNDTLSDLIQREAGHIFKESGDNYLFMIKPYFNKNIKTGTALSRSRFEDATFSFGENLKEGVHTEQGIISIQKHTEFEIVFNDPATKALHFGVANTVKKGANLCCAYPGYSDYRGIPVIGKGITVTLPYSLDTWGMMCEGDLAEVYDIMQFRHKLYFRMALLIGLFIPSAYYATLTFMPFLTRLQEIGIITTVSLAMILGMTKNELSNFFNAYASLRSLLQSFVEGDGDITQRADLNRFAKDENRRTAVWINSVIDIFDTILQKTKSSLLNLLNLNQHLTNTIVVTGKKIEQIGVSIQNIATHIQTQNNAIQNSVTKADAMSLKISQTQAHVAEKLGKVESSIGNIKTIADETTQIIFTLEQNVAEVSSMIETIKDITDKTNLLSLNAAVEASRAGEQGRGFAVVAEEVRKLADMTDKATVRIEAIVHNINDNVGDALSSMQNVNRTVDNGVAISTESLQSIDAILHDQKEVILAMKEDVYAVFEDSKNTMLHAKAISDEVYELTHLNRRVRTISDSVTHHVNSLSKTVGQFKTS</sequence>
<evidence type="ECO:0000313" key="6">
    <source>
        <dbReference type="EMBL" id="DAB35510.1"/>
    </source>
</evidence>
<dbReference type="GO" id="GO:0016020">
    <property type="term" value="C:membrane"/>
    <property type="evidence" value="ECO:0007669"/>
    <property type="project" value="InterPro"/>
</dbReference>
<dbReference type="PANTHER" id="PTHR32089">
    <property type="entry name" value="METHYL-ACCEPTING CHEMOTAXIS PROTEIN MCPB"/>
    <property type="match status" value="1"/>
</dbReference>
<protein>
    <recommendedName>
        <fullName evidence="5">Methyl-accepting transducer domain-containing protein</fullName>
    </recommendedName>
</protein>
<keyword evidence="4" id="KW-0472">Membrane</keyword>
<dbReference type="GO" id="GO:0007165">
    <property type="term" value="P:signal transduction"/>
    <property type="evidence" value="ECO:0007669"/>
    <property type="project" value="UniProtKB-KW"/>
</dbReference>
<dbReference type="InterPro" id="IPR004089">
    <property type="entry name" value="MCPsignal_dom"/>
</dbReference>
<dbReference type="AlphaFoldDB" id="A0A2D3W8U3"/>
<dbReference type="InterPro" id="IPR004090">
    <property type="entry name" value="Chemotax_Me-accpt_rcpt"/>
</dbReference>
<dbReference type="SMART" id="SM00283">
    <property type="entry name" value="MA"/>
    <property type="match status" value="1"/>
</dbReference>
<reference evidence="6 7" key="1">
    <citation type="journal article" date="2017" name="Front. Microbiol.">
        <title>Comparative Genomic Analysis of the Class Epsilonproteobacteria and Proposed Reclassification to Epsilonbacteraeota (phyl. nov.).</title>
        <authorList>
            <person name="Waite D.W."/>
            <person name="Vanwonterghem I."/>
            <person name="Rinke C."/>
            <person name="Parks D.H."/>
            <person name="Zhang Y."/>
            <person name="Takai K."/>
            <person name="Sievert S.M."/>
            <person name="Simon J."/>
            <person name="Campbell B.J."/>
            <person name="Hanson T.E."/>
            <person name="Woyke T."/>
            <person name="Klotz M.G."/>
            <person name="Hugenholtz P."/>
        </authorList>
    </citation>
    <scope>NUCLEOTIDE SEQUENCE [LARGE SCALE GENOMIC DNA]</scope>
    <source>
        <strain evidence="6">UBA11420</strain>
    </source>
</reference>
<evidence type="ECO:0000256" key="4">
    <source>
        <dbReference type="SAM" id="Phobius"/>
    </source>
</evidence>
<organism evidence="6 7">
    <name type="scientific">Sulfurospirillum cavolei</name>
    <dbReference type="NCBI Taxonomy" id="366522"/>
    <lineage>
        <taxon>Bacteria</taxon>
        <taxon>Pseudomonadati</taxon>
        <taxon>Campylobacterota</taxon>
        <taxon>Epsilonproteobacteria</taxon>
        <taxon>Campylobacterales</taxon>
        <taxon>Sulfurospirillaceae</taxon>
        <taxon>Sulfurospirillum</taxon>
    </lineage>
</organism>
<feature type="transmembrane region" description="Helical" evidence="4">
    <location>
        <begin position="323"/>
        <end position="342"/>
    </location>
</feature>
<name>A0A2D3W8U3_9BACT</name>
<dbReference type="PANTHER" id="PTHR32089:SF112">
    <property type="entry name" value="LYSOZYME-LIKE PROTEIN-RELATED"/>
    <property type="match status" value="1"/>
</dbReference>
<dbReference type="GO" id="GO:0004888">
    <property type="term" value="F:transmembrane signaling receptor activity"/>
    <property type="evidence" value="ECO:0007669"/>
    <property type="project" value="InterPro"/>
</dbReference>
<proteinExistence type="inferred from homology"/>
<dbReference type="Gene3D" id="1.10.287.950">
    <property type="entry name" value="Methyl-accepting chemotaxis protein"/>
    <property type="match status" value="1"/>
</dbReference>
<dbReference type="STRING" id="366522.GCA_001548055_01287"/>
<evidence type="ECO:0000259" key="5">
    <source>
        <dbReference type="PROSITE" id="PS50111"/>
    </source>
</evidence>
<evidence type="ECO:0000313" key="7">
    <source>
        <dbReference type="Proteomes" id="UP000231638"/>
    </source>
</evidence>
<dbReference type="EMBL" id="DLUG01000254">
    <property type="protein sequence ID" value="DAB35510.1"/>
    <property type="molecule type" value="Genomic_DNA"/>
</dbReference>
<comment type="similarity">
    <text evidence="2">Belongs to the methyl-accepting chemotaxis (MCP) protein family.</text>
</comment>
<dbReference type="GO" id="GO:0006935">
    <property type="term" value="P:chemotaxis"/>
    <property type="evidence" value="ECO:0007669"/>
    <property type="project" value="InterPro"/>
</dbReference>
<evidence type="ECO:0000256" key="3">
    <source>
        <dbReference type="PROSITE-ProRule" id="PRU00284"/>
    </source>
</evidence>
<keyword evidence="1 3" id="KW-0807">Transducer</keyword>
<dbReference type="Pfam" id="PF00015">
    <property type="entry name" value="MCPsignal"/>
    <property type="match status" value="1"/>
</dbReference>
<comment type="caution">
    <text evidence="6">The sequence shown here is derived from an EMBL/GenBank/DDBJ whole genome shotgun (WGS) entry which is preliminary data.</text>
</comment>
<accession>A0A2D3W8U3</accession>
<dbReference type="PRINTS" id="PR00260">
    <property type="entry name" value="CHEMTRNSDUCR"/>
</dbReference>
<evidence type="ECO:0000256" key="2">
    <source>
        <dbReference type="ARBA" id="ARBA00029447"/>
    </source>
</evidence>
<keyword evidence="4" id="KW-0812">Transmembrane</keyword>
<dbReference type="Proteomes" id="UP000231638">
    <property type="component" value="Unassembled WGS sequence"/>
</dbReference>
<dbReference type="PROSITE" id="PS50111">
    <property type="entry name" value="CHEMOTAXIS_TRANSDUC_2"/>
    <property type="match status" value="1"/>
</dbReference>